<dbReference type="SUPFAM" id="SSF55874">
    <property type="entry name" value="ATPase domain of HSP90 chaperone/DNA topoisomerase II/histidine kinase"/>
    <property type="match status" value="1"/>
</dbReference>
<evidence type="ECO:0000256" key="3">
    <source>
        <dbReference type="ARBA" id="ARBA00022679"/>
    </source>
</evidence>
<gene>
    <name evidence="10" type="ORF">SAMN04487945_0060</name>
</gene>
<dbReference type="AlphaFoldDB" id="A0A1I0MGX3"/>
<dbReference type="SMART" id="SM00387">
    <property type="entry name" value="HATPase_c"/>
    <property type="match status" value="1"/>
</dbReference>
<dbReference type="SMART" id="SM00388">
    <property type="entry name" value="HisKA"/>
    <property type="match status" value="1"/>
</dbReference>
<dbReference type="InterPro" id="IPR050736">
    <property type="entry name" value="Sensor_HK_Regulatory"/>
</dbReference>
<dbReference type="SMART" id="SM00091">
    <property type="entry name" value="PAS"/>
    <property type="match status" value="2"/>
</dbReference>
<evidence type="ECO:0000259" key="8">
    <source>
        <dbReference type="PROSITE" id="PS50112"/>
    </source>
</evidence>
<feature type="domain" description="PAS" evidence="8">
    <location>
        <begin position="126"/>
        <end position="180"/>
    </location>
</feature>
<feature type="domain" description="Histidine kinase" evidence="7">
    <location>
        <begin position="266"/>
        <end position="471"/>
    </location>
</feature>
<dbReference type="Pfam" id="PF00989">
    <property type="entry name" value="PAS"/>
    <property type="match status" value="1"/>
</dbReference>
<dbReference type="EC" id="2.7.13.3" evidence="2"/>
<dbReference type="STRING" id="355548.SAMN04487945_0060"/>
<feature type="region of interest" description="Disordered" evidence="6">
    <location>
        <begin position="474"/>
        <end position="495"/>
    </location>
</feature>
<dbReference type="Gene3D" id="3.30.565.10">
    <property type="entry name" value="Histidine kinase-like ATPase, C-terminal domain"/>
    <property type="match status" value="1"/>
</dbReference>
<dbReference type="EMBL" id="FOJA01000001">
    <property type="protein sequence ID" value="SEV87613.1"/>
    <property type="molecule type" value="Genomic_DNA"/>
</dbReference>
<dbReference type="InterPro" id="IPR036097">
    <property type="entry name" value="HisK_dim/P_sf"/>
</dbReference>
<evidence type="ECO:0000256" key="2">
    <source>
        <dbReference type="ARBA" id="ARBA00012438"/>
    </source>
</evidence>
<dbReference type="InterPro" id="IPR013767">
    <property type="entry name" value="PAS_fold"/>
</dbReference>
<dbReference type="InterPro" id="IPR003594">
    <property type="entry name" value="HATPase_dom"/>
</dbReference>
<comment type="catalytic activity">
    <reaction evidence="1">
        <text>ATP + protein L-histidine = ADP + protein N-phospho-L-histidine.</text>
        <dbReference type="EC" id="2.7.13.3"/>
    </reaction>
</comment>
<dbReference type="Gene3D" id="3.30.450.20">
    <property type="entry name" value="PAS domain"/>
    <property type="match status" value="2"/>
</dbReference>
<dbReference type="InterPro" id="IPR001610">
    <property type="entry name" value="PAC"/>
</dbReference>
<sequence length="495" mass="53857">MTGIPETEGATAFFEEGPDTILVVNEDGRIRRANDRVEDMFGYEPDEIVGEQVSVLVPEDAADHSELVASYFDDPERRPMGAGLELRGRRKDGSTFPVDVSLSPLEADDGWAALAAVRDISEQRLLRRKYRTLLETAPDAAFVVGVDDGAVLEANDAAAALVGEPEDDLVDRHYSVVFPEGPDARYVDLFSLDPGECVRCSRFEDGDDICVVTSDGERVPVEVSAQRVTAAGEDVVLTMLRDVSERRQYERDLTRQIDRLERVARVLSHDLRNPLNVAEGNLELAAETGDLDRLDDVETAHDRMREIIEEALTMVRSGADVESVDAVELAALATECWENVTTEGATLNVVSPGVVYADEDRLAHVFENLFRNAVEHGATSPGSQARQDGGGSVTVRVGVEDDHFFVEDDGPGIPPEDRESVFELGWTTEEFGSGLGLNIVADVAAAHGWTPTVSESADGGARFEFRDARTAPYDDTFAVGDDTDGDDGETPIDSH</sequence>
<dbReference type="CDD" id="cd00075">
    <property type="entry name" value="HATPase"/>
    <property type="match status" value="1"/>
</dbReference>
<evidence type="ECO:0000256" key="6">
    <source>
        <dbReference type="SAM" id="MobiDB-lite"/>
    </source>
</evidence>
<dbReference type="SUPFAM" id="SSF47384">
    <property type="entry name" value="Homodimeric domain of signal transducing histidine kinase"/>
    <property type="match status" value="1"/>
</dbReference>
<evidence type="ECO:0000259" key="7">
    <source>
        <dbReference type="PROSITE" id="PS50109"/>
    </source>
</evidence>
<feature type="domain" description="PAC" evidence="9">
    <location>
        <begin position="82"/>
        <end position="132"/>
    </location>
</feature>
<dbReference type="RefSeq" id="WP_089667156.1">
    <property type="nucleotide sequence ID" value="NZ_FOJA01000001.1"/>
</dbReference>
<evidence type="ECO:0000313" key="11">
    <source>
        <dbReference type="Proteomes" id="UP000198518"/>
    </source>
</evidence>
<dbReference type="SMART" id="SM00086">
    <property type="entry name" value="PAC"/>
    <property type="match status" value="2"/>
</dbReference>
<dbReference type="CDD" id="cd00082">
    <property type="entry name" value="HisKA"/>
    <property type="match status" value="1"/>
</dbReference>
<evidence type="ECO:0000256" key="4">
    <source>
        <dbReference type="ARBA" id="ARBA00022777"/>
    </source>
</evidence>
<dbReference type="InterPro" id="IPR036890">
    <property type="entry name" value="HATPase_C_sf"/>
</dbReference>
<dbReference type="GO" id="GO:0000155">
    <property type="term" value="F:phosphorelay sensor kinase activity"/>
    <property type="evidence" value="ECO:0007669"/>
    <property type="project" value="InterPro"/>
</dbReference>
<dbReference type="PANTHER" id="PTHR43711">
    <property type="entry name" value="TWO-COMPONENT HISTIDINE KINASE"/>
    <property type="match status" value="1"/>
</dbReference>
<keyword evidence="11" id="KW-1185">Reference proteome</keyword>
<evidence type="ECO:0000256" key="1">
    <source>
        <dbReference type="ARBA" id="ARBA00000085"/>
    </source>
</evidence>
<dbReference type="Pfam" id="PF00512">
    <property type="entry name" value="HisKA"/>
    <property type="match status" value="1"/>
</dbReference>
<dbReference type="CDD" id="cd00130">
    <property type="entry name" value="PAS"/>
    <property type="match status" value="2"/>
</dbReference>
<dbReference type="NCBIfam" id="TIGR00229">
    <property type="entry name" value="sensory_box"/>
    <property type="match status" value="2"/>
</dbReference>
<dbReference type="PROSITE" id="PS50112">
    <property type="entry name" value="PAS"/>
    <property type="match status" value="2"/>
</dbReference>
<dbReference type="Pfam" id="PF02518">
    <property type="entry name" value="HATPase_c"/>
    <property type="match status" value="1"/>
</dbReference>
<dbReference type="InterPro" id="IPR035965">
    <property type="entry name" value="PAS-like_dom_sf"/>
</dbReference>
<evidence type="ECO:0000256" key="5">
    <source>
        <dbReference type="ARBA" id="ARBA00023012"/>
    </source>
</evidence>
<organism evidence="10 11">
    <name type="scientific">Halobacterium jilantaiense</name>
    <dbReference type="NCBI Taxonomy" id="355548"/>
    <lineage>
        <taxon>Archaea</taxon>
        <taxon>Methanobacteriati</taxon>
        <taxon>Methanobacteriota</taxon>
        <taxon>Stenosarchaea group</taxon>
        <taxon>Halobacteria</taxon>
        <taxon>Halobacteriales</taxon>
        <taxon>Halobacteriaceae</taxon>
        <taxon>Halobacterium</taxon>
    </lineage>
</organism>
<proteinExistence type="predicted"/>
<evidence type="ECO:0000259" key="9">
    <source>
        <dbReference type="PROSITE" id="PS50113"/>
    </source>
</evidence>
<reference evidence="10 11" key="1">
    <citation type="submission" date="2016-10" db="EMBL/GenBank/DDBJ databases">
        <authorList>
            <person name="de Groot N.N."/>
        </authorList>
    </citation>
    <scope>NUCLEOTIDE SEQUENCE [LARGE SCALE GENOMIC DNA]</scope>
    <source>
        <strain evidence="10 11">CGMCC 1.5337</strain>
    </source>
</reference>
<dbReference type="Proteomes" id="UP000198518">
    <property type="component" value="Unassembled WGS sequence"/>
</dbReference>
<dbReference type="InterPro" id="IPR000014">
    <property type="entry name" value="PAS"/>
</dbReference>
<evidence type="ECO:0000313" key="10">
    <source>
        <dbReference type="EMBL" id="SEV87613.1"/>
    </source>
</evidence>
<dbReference type="InterPro" id="IPR000700">
    <property type="entry name" value="PAS-assoc_C"/>
</dbReference>
<dbReference type="PANTHER" id="PTHR43711:SF1">
    <property type="entry name" value="HISTIDINE KINASE 1"/>
    <property type="match status" value="1"/>
</dbReference>
<name>A0A1I0MGX3_9EURY</name>
<dbReference type="OrthoDB" id="8127at2157"/>
<dbReference type="SUPFAM" id="SSF55785">
    <property type="entry name" value="PYP-like sensor domain (PAS domain)"/>
    <property type="match status" value="2"/>
</dbReference>
<keyword evidence="5" id="KW-0902">Two-component regulatory system</keyword>
<feature type="compositionally biased region" description="Acidic residues" evidence="6">
    <location>
        <begin position="481"/>
        <end position="495"/>
    </location>
</feature>
<protein>
    <recommendedName>
        <fullName evidence="2">histidine kinase</fullName>
        <ecNumber evidence="2">2.7.13.3</ecNumber>
    </recommendedName>
</protein>
<dbReference type="PROSITE" id="PS50113">
    <property type="entry name" value="PAC"/>
    <property type="match status" value="1"/>
</dbReference>
<dbReference type="InterPro" id="IPR003661">
    <property type="entry name" value="HisK_dim/P_dom"/>
</dbReference>
<dbReference type="GO" id="GO:0006355">
    <property type="term" value="P:regulation of DNA-templated transcription"/>
    <property type="evidence" value="ECO:0007669"/>
    <property type="project" value="InterPro"/>
</dbReference>
<keyword evidence="3" id="KW-0808">Transferase</keyword>
<dbReference type="Pfam" id="PF13426">
    <property type="entry name" value="PAS_9"/>
    <property type="match status" value="1"/>
</dbReference>
<dbReference type="PROSITE" id="PS50109">
    <property type="entry name" value="HIS_KIN"/>
    <property type="match status" value="1"/>
</dbReference>
<dbReference type="InterPro" id="IPR005467">
    <property type="entry name" value="His_kinase_dom"/>
</dbReference>
<accession>A0A1I0MGX3</accession>
<dbReference type="Gene3D" id="1.10.287.130">
    <property type="match status" value="1"/>
</dbReference>
<feature type="domain" description="PAS" evidence="8">
    <location>
        <begin position="6"/>
        <end position="75"/>
    </location>
</feature>
<keyword evidence="4" id="KW-0418">Kinase</keyword>